<protein>
    <recommendedName>
        <fullName evidence="6">MYND-type domain-containing protein</fullName>
    </recommendedName>
</protein>
<keyword evidence="1" id="KW-0479">Metal-binding</keyword>
<dbReference type="PROSITE" id="PS50865">
    <property type="entry name" value="ZF_MYND_2"/>
    <property type="match status" value="1"/>
</dbReference>
<evidence type="ECO:0000256" key="5">
    <source>
        <dbReference type="SAM" id="MobiDB-lite"/>
    </source>
</evidence>
<evidence type="ECO:0000256" key="1">
    <source>
        <dbReference type="ARBA" id="ARBA00022723"/>
    </source>
</evidence>
<evidence type="ECO:0000313" key="8">
    <source>
        <dbReference type="Proteomes" id="UP001497472"/>
    </source>
</evidence>
<evidence type="ECO:0000256" key="4">
    <source>
        <dbReference type="PROSITE-ProRule" id="PRU00134"/>
    </source>
</evidence>
<dbReference type="Gene3D" id="6.10.140.2220">
    <property type="match status" value="1"/>
</dbReference>
<dbReference type="Proteomes" id="UP001497472">
    <property type="component" value="Unassembled WGS sequence"/>
</dbReference>
<reference evidence="7 8" key="1">
    <citation type="submission" date="2023-11" db="EMBL/GenBank/DDBJ databases">
        <authorList>
            <person name="Okamura Y."/>
        </authorList>
    </citation>
    <scope>NUCLEOTIDE SEQUENCE [LARGE SCALE GENOMIC DNA]</scope>
</reference>
<dbReference type="Pfam" id="PF01753">
    <property type="entry name" value="zf-MYND"/>
    <property type="match status" value="1"/>
</dbReference>
<proteinExistence type="predicted"/>
<feature type="domain" description="MYND-type" evidence="6">
    <location>
        <begin position="522"/>
        <end position="558"/>
    </location>
</feature>
<keyword evidence="3" id="KW-0862">Zinc</keyword>
<dbReference type="PROSITE" id="PS01360">
    <property type="entry name" value="ZF_MYND_1"/>
    <property type="match status" value="1"/>
</dbReference>
<dbReference type="InterPro" id="IPR002893">
    <property type="entry name" value="Znf_MYND"/>
</dbReference>
<evidence type="ECO:0000313" key="7">
    <source>
        <dbReference type="EMBL" id="CAK1556345.1"/>
    </source>
</evidence>
<feature type="region of interest" description="Disordered" evidence="5">
    <location>
        <begin position="457"/>
        <end position="478"/>
    </location>
</feature>
<keyword evidence="8" id="KW-1185">Reference proteome</keyword>
<evidence type="ECO:0000259" key="6">
    <source>
        <dbReference type="PROSITE" id="PS50865"/>
    </source>
</evidence>
<feature type="compositionally biased region" description="Polar residues" evidence="5">
    <location>
        <begin position="457"/>
        <end position="471"/>
    </location>
</feature>
<accession>A0AAV1K3G7</accession>
<dbReference type="EMBL" id="CAVLEF010000283">
    <property type="protein sequence ID" value="CAK1556345.1"/>
    <property type="molecule type" value="Genomic_DNA"/>
</dbReference>
<evidence type="ECO:0000256" key="3">
    <source>
        <dbReference type="ARBA" id="ARBA00022833"/>
    </source>
</evidence>
<comment type="caution">
    <text evidence="7">The sequence shown here is derived from an EMBL/GenBank/DDBJ whole genome shotgun (WGS) entry which is preliminary data.</text>
</comment>
<dbReference type="SUPFAM" id="SSF144232">
    <property type="entry name" value="HIT/MYND zinc finger-like"/>
    <property type="match status" value="1"/>
</dbReference>
<organism evidence="7 8">
    <name type="scientific">Leptosia nina</name>
    <dbReference type="NCBI Taxonomy" id="320188"/>
    <lineage>
        <taxon>Eukaryota</taxon>
        <taxon>Metazoa</taxon>
        <taxon>Ecdysozoa</taxon>
        <taxon>Arthropoda</taxon>
        <taxon>Hexapoda</taxon>
        <taxon>Insecta</taxon>
        <taxon>Pterygota</taxon>
        <taxon>Neoptera</taxon>
        <taxon>Endopterygota</taxon>
        <taxon>Lepidoptera</taxon>
        <taxon>Glossata</taxon>
        <taxon>Ditrysia</taxon>
        <taxon>Papilionoidea</taxon>
        <taxon>Pieridae</taxon>
        <taxon>Pierinae</taxon>
        <taxon>Leptosia</taxon>
    </lineage>
</organism>
<dbReference type="GO" id="GO:0008270">
    <property type="term" value="F:zinc ion binding"/>
    <property type="evidence" value="ECO:0007669"/>
    <property type="project" value="UniProtKB-KW"/>
</dbReference>
<sequence length="561" mass="63727">MERGGEHSENIASNVNNCKTNNTLSEMASFDFDRPRCILTIIEKLEEEPKIVPDTNTSASKGKKRTRSHELSVEQLKNYNKILHNIQNPSQKNYPISSKENNLSLSQITLPTNHTENNLDLATDNGLISAELVNNHSDTMQMHTSPLHNFQTNENINPQLSLNIVSIHLLKILVLENRQPGIASRPNIDYDKKLTTFHLCYNKFIKYILPADYTNFKISLFSNIIRMAKYKSIKFCETRMYQLILEMFEWCKRKQVIENECASANMMAQTYASPASHPELYKSLQNPPPYEVAVNSRGNNQYVYNPPAQMQHYVPPQISYPFPSIPPHTSPINPPVNSYSLPIQAPILNGLLSQKSSLSPHIPCNTGTSKRPHDVVTKFNKTREKQKEFLFTSGPPGSEDCTYVDFDLRNSSRSQVRLWPENGILENCQTPILPSSRRNFNNSLNSQYTENVINSMELQSTNETTRSSASRDSGFMSPLNFNSDQDNMNAAFSNGNNEEDQIIITHVTSLSKDAAFISTGSCNVCTNKTNKRCVGCYNIYYCSRECQSAEWNVHKFLCYPQ</sequence>
<gene>
    <name evidence="7" type="ORF">LNINA_LOCUS15101</name>
</gene>
<keyword evidence="2 4" id="KW-0863">Zinc-finger</keyword>
<name>A0AAV1K3G7_9NEOP</name>
<dbReference type="AlphaFoldDB" id="A0AAV1K3G7"/>
<evidence type="ECO:0000256" key="2">
    <source>
        <dbReference type="ARBA" id="ARBA00022771"/>
    </source>
</evidence>